<feature type="domain" description="TonB-dependent receptor plug" evidence="13">
    <location>
        <begin position="60"/>
        <end position="164"/>
    </location>
</feature>
<dbReference type="GO" id="GO:0009279">
    <property type="term" value="C:cell outer membrane"/>
    <property type="evidence" value="ECO:0007669"/>
    <property type="project" value="UniProtKB-SubCell"/>
</dbReference>
<name>A0A5P8E9D3_9BACT</name>
<evidence type="ECO:0000256" key="4">
    <source>
        <dbReference type="ARBA" id="ARBA00022692"/>
    </source>
</evidence>
<keyword evidence="3 10" id="KW-1134">Transmembrane beta strand</keyword>
<dbReference type="OrthoDB" id="9758472at2"/>
<keyword evidence="7 10" id="KW-0472">Membrane</keyword>
<evidence type="ECO:0000256" key="5">
    <source>
        <dbReference type="ARBA" id="ARBA00022729"/>
    </source>
</evidence>
<accession>A0A5P8E9D3</accession>
<dbReference type="AlphaFoldDB" id="A0A5P8E9D3"/>
<organism evidence="14 15">
    <name type="scientific">Pseudoprevotella muciniphila</name>
    <dbReference type="NCBI Taxonomy" id="2133944"/>
    <lineage>
        <taxon>Bacteria</taxon>
        <taxon>Pseudomonadati</taxon>
        <taxon>Bacteroidota</taxon>
        <taxon>Bacteroidia</taxon>
        <taxon>Bacteroidales</taxon>
        <taxon>Prevotellaceae</taxon>
        <taxon>Pseudoprevotella</taxon>
    </lineage>
</organism>
<comment type="subcellular location">
    <subcellularLocation>
        <location evidence="1 10">Cell outer membrane</location>
        <topology evidence="1 10">Multi-pass membrane protein</topology>
    </subcellularLocation>
</comment>
<evidence type="ECO:0000256" key="10">
    <source>
        <dbReference type="PROSITE-ProRule" id="PRU01360"/>
    </source>
</evidence>
<dbReference type="InterPro" id="IPR037066">
    <property type="entry name" value="Plug_dom_sf"/>
</dbReference>
<keyword evidence="2 10" id="KW-0813">Transport</keyword>
<dbReference type="GO" id="GO:0044718">
    <property type="term" value="P:siderophore transmembrane transport"/>
    <property type="evidence" value="ECO:0007669"/>
    <property type="project" value="TreeGrafter"/>
</dbReference>
<feature type="domain" description="TonB-dependent receptor-like beta-barrel" evidence="12">
    <location>
        <begin position="198"/>
        <end position="630"/>
    </location>
</feature>
<dbReference type="InterPro" id="IPR000531">
    <property type="entry name" value="Beta-barrel_TonB"/>
</dbReference>
<evidence type="ECO:0000256" key="11">
    <source>
        <dbReference type="RuleBase" id="RU003357"/>
    </source>
</evidence>
<dbReference type="InterPro" id="IPR012910">
    <property type="entry name" value="Plug_dom"/>
</dbReference>
<dbReference type="InterPro" id="IPR039426">
    <property type="entry name" value="TonB-dep_rcpt-like"/>
</dbReference>
<keyword evidence="6 11" id="KW-0798">TonB box</keyword>
<evidence type="ECO:0000256" key="8">
    <source>
        <dbReference type="ARBA" id="ARBA00023170"/>
    </source>
</evidence>
<dbReference type="Proteomes" id="UP000249375">
    <property type="component" value="Chromosome"/>
</dbReference>
<dbReference type="SUPFAM" id="SSF56935">
    <property type="entry name" value="Porins"/>
    <property type="match status" value="1"/>
</dbReference>
<dbReference type="PANTHER" id="PTHR30069">
    <property type="entry name" value="TONB-DEPENDENT OUTER MEMBRANE RECEPTOR"/>
    <property type="match status" value="1"/>
</dbReference>
<keyword evidence="8 14" id="KW-0675">Receptor</keyword>
<evidence type="ECO:0000259" key="13">
    <source>
        <dbReference type="Pfam" id="PF07715"/>
    </source>
</evidence>
<dbReference type="KEGG" id="alq:C7Y71_000315"/>
<comment type="similarity">
    <text evidence="10 11">Belongs to the TonB-dependent receptor family.</text>
</comment>
<dbReference type="EMBL" id="CP033459">
    <property type="protein sequence ID" value="QFQ13645.1"/>
    <property type="molecule type" value="Genomic_DNA"/>
</dbReference>
<evidence type="ECO:0000256" key="3">
    <source>
        <dbReference type="ARBA" id="ARBA00022452"/>
    </source>
</evidence>
<dbReference type="Pfam" id="PF00593">
    <property type="entry name" value="TonB_dep_Rec_b-barrel"/>
    <property type="match status" value="1"/>
</dbReference>
<keyword evidence="4 10" id="KW-0812">Transmembrane</keyword>
<evidence type="ECO:0000313" key="14">
    <source>
        <dbReference type="EMBL" id="QFQ13645.1"/>
    </source>
</evidence>
<evidence type="ECO:0000259" key="12">
    <source>
        <dbReference type="Pfam" id="PF00593"/>
    </source>
</evidence>
<evidence type="ECO:0000256" key="1">
    <source>
        <dbReference type="ARBA" id="ARBA00004571"/>
    </source>
</evidence>
<evidence type="ECO:0000256" key="6">
    <source>
        <dbReference type="ARBA" id="ARBA00023077"/>
    </source>
</evidence>
<gene>
    <name evidence="14" type="ORF">C7Y71_000315</name>
</gene>
<evidence type="ECO:0000313" key="15">
    <source>
        <dbReference type="Proteomes" id="UP000249375"/>
    </source>
</evidence>
<sequence length="656" mass="74216">MGREVRIGVLGVATLATAAPRLSANSIIEITEHRTETPDTLELGVATVTASRAPLTADQAARQVMTLTREDIAAAGVTSINDVLKLAAGVDVRQRGGFGIQSDVCIDGGTFDQLTILVNGMPFNNPQTGHNAANFPVNLNDIERIEVLEGAASRVFGTQAFSGAINIVTKSTDHPVSLGVQTGSYGTVRTDARLTGKWKSFVSSVSTSYQRSDGAVDNGDFEGSKLFWQGNFLNDEIRLNAQAGISTENFGANTFYSPANNRQWEATRRYHIGLSAETNGTIHFAPSFSWIRSTDHYQWIRHTHDYENFNRTDVFTLGLNAWMHWMLGKTSVGAEFREEDLLSRNLGHDMPPHQWIRIPGQDSLKYTKKDARTNLSCFFEHNVILSQWTVSFGLMAERNNAIDHKIRFYPGIDVSYRPHKHWRFYASWNKSLRLPTFTDLWYKSVAQEGNAGLHPEKNSSFRLGMNYKTEWVDASLKMYYNHGTDMIDWVMYDATDAYHAANFQLDNMGVSLNATLDFNHLLGNNQPLKRLTLAYAYISQNRRDEMPIFKSNYAMEYLRHKFVATLSHGIFKEFSANWTLRIQNRNGYYQVYENLRPTDVLKNYGTHALLDCKLIWQKKHVELFADLTNLTAKRYYEIAGVRQPGFLIMLGGNVKF</sequence>
<dbReference type="Gene3D" id="2.170.130.10">
    <property type="entry name" value="TonB-dependent receptor, plug domain"/>
    <property type="match status" value="1"/>
</dbReference>
<evidence type="ECO:0000256" key="2">
    <source>
        <dbReference type="ARBA" id="ARBA00022448"/>
    </source>
</evidence>
<evidence type="ECO:0000256" key="9">
    <source>
        <dbReference type="ARBA" id="ARBA00023237"/>
    </source>
</evidence>
<dbReference type="PROSITE" id="PS52016">
    <property type="entry name" value="TONB_DEPENDENT_REC_3"/>
    <property type="match status" value="1"/>
</dbReference>
<keyword evidence="5" id="KW-0732">Signal</keyword>
<protein>
    <submittedName>
        <fullName evidence="14">TonB-dependent receptor</fullName>
    </submittedName>
</protein>
<dbReference type="PANTHER" id="PTHR30069:SF29">
    <property type="entry name" value="HEMOGLOBIN AND HEMOGLOBIN-HAPTOGLOBIN-BINDING PROTEIN 1-RELATED"/>
    <property type="match status" value="1"/>
</dbReference>
<reference evidence="14 15" key="1">
    <citation type="submission" date="2018-11" db="EMBL/GenBank/DDBJ databases">
        <authorList>
            <person name="Na S.W."/>
            <person name="Baik M."/>
        </authorList>
    </citation>
    <scope>NUCLEOTIDE SEQUENCE [LARGE SCALE GENOMIC DNA]</scope>
    <source>
        <strain evidence="14 15">E39</strain>
    </source>
</reference>
<dbReference type="InterPro" id="IPR036942">
    <property type="entry name" value="Beta-barrel_TonB_sf"/>
</dbReference>
<dbReference type="GO" id="GO:0015344">
    <property type="term" value="F:siderophore uptake transmembrane transporter activity"/>
    <property type="evidence" value="ECO:0007669"/>
    <property type="project" value="TreeGrafter"/>
</dbReference>
<proteinExistence type="inferred from homology"/>
<evidence type="ECO:0000256" key="7">
    <source>
        <dbReference type="ARBA" id="ARBA00023136"/>
    </source>
</evidence>
<keyword evidence="9 10" id="KW-0998">Cell outer membrane</keyword>
<keyword evidence="15" id="KW-1185">Reference proteome</keyword>
<dbReference type="Pfam" id="PF07715">
    <property type="entry name" value="Plug"/>
    <property type="match status" value="1"/>
</dbReference>
<dbReference type="Gene3D" id="2.40.170.20">
    <property type="entry name" value="TonB-dependent receptor, beta-barrel domain"/>
    <property type="match status" value="1"/>
</dbReference>